<dbReference type="PANTHER" id="PTHR21646">
    <property type="entry name" value="UBIQUITIN CARBOXYL-TERMINAL HYDROLASE"/>
    <property type="match status" value="1"/>
</dbReference>
<dbReference type="GO" id="GO:0006508">
    <property type="term" value="P:proteolysis"/>
    <property type="evidence" value="ECO:0007669"/>
    <property type="project" value="UniProtKB-KW"/>
</dbReference>
<comment type="subcellular location">
    <subcellularLocation>
        <location evidence="3">Cytoplasm</location>
    </subcellularLocation>
    <subcellularLocation>
        <location evidence="2">Nucleus</location>
    </subcellularLocation>
</comment>
<evidence type="ECO:0000256" key="3">
    <source>
        <dbReference type="ARBA" id="ARBA00004496"/>
    </source>
</evidence>
<dbReference type="SUPFAM" id="SSF143791">
    <property type="entry name" value="DUSP-like"/>
    <property type="match status" value="1"/>
</dbReference>
<evidence type="ECO:0000256" key="1">
    <source>
        <dbReference type="ARBA" id="ARBA00000707"/>
    </source>
</evidence>
<comment type="similarity">
    <text evidence="4">Belongs to the peptidase C19 family.</text>
</comment>
<dbReference type="InterPro" id="IPR029346">
    <property type="entry name" value="USP_C"/>
</dbReference>
<evidence type="ECO:0000256" key="4">
    <source>
        <dbReference type="ARBA" id="ARBA00009085"/>
    </source>
</evidence>
<name>A0A672KHF4_SINGR</name>
<keyword evidence="9" id="KW-0833">Ubl conjugation pathway</keyword>
<evidence type="ECO:0000313" key="20">
    <source>
        <dbReference type="Proteomes" id="UP000472262"/>
    </source>
</evidence>
<gene>
    <name evidence="19" type="primary">usp15</name>
</gene>
<dbReference type="InterPro" id="IPR006615">
    <property type="entry name" value="Pept_C19_DUSP"/>
</dbReference>
<dbReference type="GO" id="GO:0005634">
    <property type="term" value="C:nucleus"/>
    <property type="evidence" value="ECO:0007669"/>
    <property type="project" value="UniProtKB-SubCell"/>
</dbReference>
<dbReference type="GO" id="GO:0016579">
    <property type="term" value="P:protein deubiquitination"/>
    <property type="evidence" value="ECO:0007669"/>
    <property type="project" value="InterPro"/>
</dbReference>
<dbReference type="InterPro" id="IPR050185">
    <property type="entry name" value="Ub_carboxyl-term_hydrolase"/>
</dbReference>
<dbReference type="InterPro" id="IPR018200">
    <property type="entry name" value="USP_CS"/>
</dbReference>
<evidence type="ECO:0000313" key="19">
    <source>
        <dbReference type="Ensembl" id="ENSSGRP00000011568.1"/>
    </source>
</evidence>
<dbReference type="GO" id="GO:0005737">
    <property type="term" value="C:cytoplasm"/>
    <property type="evidence" value="ECO:0007669"/>
    <property type="project" value="UniProtKB-SubCell"/>
</dbReference>
<evidence type="ECO:0000256" key="7">
    <source>
        <dbReference type="ARBA" id="ARBA00022490"/>
    </source>
</evidence>
<reference evidence="19" key="1">
    <citation type="submission" date="2025-08" db="UniProtKB">
        <authorList>
            <consortium name="Ensembl"/>
        </authorList>
    </citation>
    <scope>IDENTIFICATION</scope>
</reference>
<proteinExistence type="inferred from homology"/>
<dbReference type="InterPro" id="IPR001394">
    <property type="entry name" value="Peptidase_C19_UCH"/>
</dbReference>
<dbReference type="SUPFAM" id="SSF54001">
    <property type="entry name" value="Cysteine proteinases"/>
    <property type="match status" value="1"/>
</dbReference>
<dbReference type="FunFam" id="3.30.2230.10:FF:000003">
    <property type="entry name" value="ubiquitin carboxyl-terminal hydrolase 15 isoform X1"/>
    <property type="match status" value="1"/>
</dbReference>
<dbReference type="Gene3D" id="3.90.70.10">
    <property type="entry name" value="Cysteine proteinases"/>
    <property type="match status" value="2"/>
</dbReference>
<evidence type="ECO:0000256" key="13">
    <source>
        <dbReference type="ARBA" id="ARBA00029878"/>
    </source>
</evidence>
<organism evidence="19 20">
    <name type="scientific">Sinocyclocheilus grahami</name>
    <name type="common">Dianchi golden-line fish</name>
    <name type="synonym">Barbus grahami</name>
    <dbReference type="NCBI Taxonomy" id="75366"/>
    <lineage>
        <taxon>Eukaryota</taxon>
        <taxon>Metazoa</taxon>
        <taxon>Chordata</taxon>
        <taxon>Craniata</taxon>
        <taxon>Vertebrata</taxon>
        <taxon>Euteleostomi</taxon>
        <taxon>Actinopterygii</taxon>
        <taxon>Neopterygii</taxon>
        <taxon>Teleostei</taxon>
        <taxon>Ostariophysi</taxon>
        <taxon>Cypriniformes</taxon>
        <taxon>Cyprinidae</taxon>
        <taxon>Cyprininae</taxon>
        <taxon>Sinocyclocheilus</taxon>
    </lineage>
</organism>
<dbReference type="InterPro" id="IPR028889">
    <property type="entry name" value="USP"/>
</dbReference>
<feature type="region of interest" description="Disordered" evidence="16">
    <location>
        <begin position="813"/>
        <end position="854"/>
    </location>
</feature>
<sequence>MAEGGAADAETQRGEIATLLKTPLRRADTWYLVDSRWFKQWKKYVGFDSWDKYQMGDQNVYPGAVDNSGLLTDGDVLGLKQHLIDELDYMLLPADGWNKLLSWYGLREGQQPIAHKVVEQGMFVKHCKVEVYLTELKLCEDSNMEKVVTRRFSKADTIDSIEQEMRKLFSIPDEKETRLWNRYMSNTFEPLNKPDSTIQDAGLYQGQILVIEQKNEDGTWPRGSSALNMKSSSYSLPSYPPYSSSYECSDPGRRAERAGLCGLSNLGNTCFMNSATQCLSNIPPLTEYFLKDQHQDELNQDNPLGMKGEIAKAYAELIKQLWSGKCSYVTPRPFKTQVGRFAPQFSGYQQQDSHELLAFLLDGLHEDLNRIRKKPYIQLMDADGRPDKVVAEEAWENHIKRNDSIIVDIFHGLFKSTLVCPECSKISVTFDPFCYLTLPLPTRKERSLEVYLVWLDPLAKPTQYKLTVPKVGCISDLCASLSALSGVPAEKMVVTDIYNHRFHRIFSSNENLSSIMDRDDIYVFEVAVSRLEDTQHVLIPVHLREKYKQSGFNHTSTPLFGQPFLLSVPRSVSEDKLYNLLLLRLWYLLTRLTAHTLLPHHRSNRLSHTTHNPLHVTLMPYDLIYLHFLKSHCSSISDFDKHESMEYKPQKKSFFKLKDCIELFTTKEKLGADDPWYCPDCKQHQQATKKLDLWSVPPVLVVHLKRFSYSRYMRDKLDSLVDFPLRDLDMSEFLINPSAVPSRYDLIAVSNHYGGMGGGHYTAYAKNKEDQKWYNFDDSSVSPSSEEQTVSKAAYVLFYQRQDTVKGTGYFSSLDCQAPDEDEASAGAQSEEDLNDNQPEEELGPSRDVSMSSS</sequence>
<dbReference type="Gene3D" id="3.30.2230.10">
    <property type="entry name" value="DUSP-like"/>
    <property type="match status" value="1"/>
</dbReference>
<dbReference type="Pfam" id="PF06337">
    <property type="entry name" value="DUSP"/>
    <property type="match status" value="1"/>
</dbReference>
<evidence type="ECO:0000256" key="2">
    <source>
        <dbReference type="ARBA" id="ARBA00004123"/>
    </source>
</evidence>
<evidence type="ECO:0000256" key="14">
    <source>
        <dbReference type="ARBA" id="ARBA00029892"/>
    </source>
</evidence>
<accession>A0A672KHF4</accession>
<dbReference type="SUPFAM" id="SSF54236">
    <property type="entry name" value="Ubiquitin-like"/>
    <property type="match status" value="1"/>
</dbReference>
<dbReference type="PROSITE" id="PS00973">
    <property type="entry name" value="USP_2"/>
    <property type="match status" value="1"/>
</dbReference>
<dbReference type="PROSITE" id="PS51283">
    <property type="entry name" value="DUSP"/>
    <property type="match status" value="1"/>
</dbReference>
<dbReference type="Gene3D" id="3.10.20.90">
    <property type="entry name" value="Phosphatidylinositol 3-kinase Catalytic Subunit, Chain A, domain 1"/>
    <property type="match status" value="1"/>
</dbReference>
<evidence type="ECO:0000256" key="8">
    <source>
        <dbReference type="ARBA" id="ARBA00022670"/>
    </source>
</evidence>
<keyword evidence="10" id="KW-0378">Hydrolase</keyword>
<evidence type="ECO:0000256" key="11">
    <source>
        <dbReference type="ARBA" id="ARBA00022807"/>
    </source>
</evidence>
<dbReference type="Proteomes" id="UP000472262">
    <property type="component" value="Unassembled WGS sequence"/>
</dbReference>
<dbReference type="FunFam" id="3.90.70.10:FF:000013">
    <property type="entry name" value="ubiquitin carboxyl-terminal hydrolase 15 isoform X1"/>
    <property type="match status" value="1"/>
</dbReference>
<dbReference type="CDD" id="cd02674">
    <property type="entry name" value="Peptidase_C19R"/>
    <property type="match status" value="1"/>
</dbReference>
<dbReference type="InterPro" id="IPR038765">
    <property type="entry name" value="Papain-like_cys_pep_sf"/>
</dbReference>
<evidence type="ECO:0000256" key="10">
    <source>
        <dbReference type="ARBA" id="ARBA00022801"/>
    </source>
</evidence>
<protein>
    <recommendedName>
        <fullName evidence="6">Ubiquitin carboxyl-terminal hydrolase 15</fullName>
        <ecNumber evidence="5">3.4.19.12</ecNumber>
    </recommendedName>
    <alternativeName>
        <fullName evidence="13">Deubiquitinating enzyme 15</fullName>
    </alternativeName>
    <alternativeName>
        <fullName evidence="14">Ubiquitin thioesterase 15</fullName>
    </alternativeName>
    <alternativeName>
        <fullName evidence="15">Ubiquitin-specific-processing protease 15</fullName>
    </alternativeName>
</protein>
<keyword evidence="7" id="KW-0963">Cytoplasm</keyword>
<dbReference type="InterPro" id="IPR029071">
    <property type="entry name" value="Ubiquitin-like_domsf"/>
</dbReference>
<dbReference type="AlphaFoldDB" id="A0A672KHF4"/>
<dbReference type="PROSITE" id="PS50235">
    <property type="entry name" value="USP_3"/>
    <property type="match status" value="1"/>
</dbReference>
<evidence type="ECO:0000256" key="15">
    <source>
        <dbReference type="ARBA" id="ARBA00032094"/>
    </source>
</evidence>
<feature type="domain" description="USP" evidence="17">
    <location>
        <begin position="261"/>
        <end position="802"/>
    </location>
</feature>
<dbReference type="Ensembl" id="ENSSGRT00000012550.1">
    <property type="protein sequence ID" value="ENSSGRP00000011568.1"/>
    <property type="gene ID" value="ENSSGRG00000002678.1"/>
</dbReference>
<feature type="domain" description="DUSP" evidence="18">
    <location>
        <begin position="7"/>
        <end position="118"/>
    </location>
</feature>
<reference evidence="19" key="2">
    <citation type="submission" date="2025-09" db="UniProtKB">
        <authorList>
            <consortium name="Ensembl"/>
        </authorList>
    </citation>
    <scope>IDENTIFICATION</scope>
</reference>
<feature type="compositionally biased region" description="Acidic residues" evidence="16">
    <location>
        <begin position="818"/>
        <end position="843"/>
    </location>
</feature>
<evidence type="ECO:0000256" key="5">
    <source>
        <dbReference type="ARBA" id="ARBA00012759"/>
    </source>
</evidence>
<dbReference type="EC" id="3.4.19.12" evidence="5"/>
<evidence type="ECO:0000259" key="17">
    <source>
        <dbReference type="PROSITE" id="PS50235"/>
    </source>
</evidence>
<keyword evidence="12" id="KW-0539">Nucleus</keyword>
<evidence type="ECO:0000256" key="16">
    <source>
        <dbReference type="SAM" id="MobiDB-lite"/>
    </source>
</evidence>
<evidence type="ECO:0000256" key="6">
    <source>
        <dbReference type="ARBA" id="ARBA00014610"/>
    </source>
</evidence>
<dbReference type="InterPro" id="IPR035927">
    <property type="entry name" value="DUSP-like_sf"/>
</dbReference>
<dbReference type="SMART" id="SM00695">
    <property type="entry name" value="DUSP"/>
    <property type="match status" value="1"/>
</dbReference>
<dbReference type="GO" id="GO:0004843">
    <property type="term" value="F:cysteine-type deubiquitinase activity"/>
    <property type="evidence" value="ECO:0007669"/>
    <property type="project" value="UniProtKB-EC"/>
</dbReference>
<dbReference type="InterPro" id="IPR028135">
    <property type="entry name" value="Ub_USP-typ"/>
</dbReference>
<dbReference type="Pfam" id="PF14533">
    <property type="entry name" value="USP7_C2"/>
    <property type="match status" value="1"/>
</dbReference>
<evidence type="ECO:0000259" key="18">
    <source>
        <dbReference type="PROSITE" id="PS51283"/>
    </source>
</evidence>
<dbReference type="Pfam" id="PF00443">
    <property type="entry name" value="UCH"/>
    <property type="match status" value="1"/>
</dbReference>
<dbReference type="FunFam" id="3.10.20.90:FF:000020">
    <property type="entry name" value="ubiquitin carboxyl-terminal hydrolase 15 isoform X2"/>
    <property type="match status" value="1"/>
</dbReference>
<comment type="catalytic activity">
    <reaction evidence="1">
        <text>Thiol-dependent hydrolysis of ester, thioester, amide, peptide and isopeptide bonds formed by the C-terminal Gly of ubiquitin (a 76-residue protein attached to proteins as an intracellular targeting signal).</text>
        <dbReference type="EC" id="3.4.19.12"/>
    </reaction>
</comment>
<keyword evidence="8" id="KW-0645">Protease</keyword>
<evidence type="ECO:0000256" key="9">
    <source>
        <dbReference type="ARBA" id="ARBA00022786"/>
    </source>
</evidence>
<dbReference type="PANTHER" id="PTHR21646:SF28">
    <property type="entry name" value="UBIQUITIN CARBOXYL-TERMINAL HYDROLASE 15"/>
    <property type="match status" value="1"/>
</dbReference>
<keyword evidence="11" id="KW-0788">Thiol protease</keyword>
<evidence type="ECO:0000256" key="12">
    <source>
        <dbReference type="ARBA" id="ARBA00023242"/>
    </source>
</evidence>
<dbReference type="Pfam" id="PF14836">
    <property type="entry name" value="Ubiquitin_3"/>
    <property type="match status" value="1"/>
</dbReference>
<keyword evidence="20" id="KW-1185">Reference proteome</keyword>